<accession>A0ABX9JQ86</accession>
<reference evidence="1 2" key="1">
    <citation type="submission" date="2018-08" db="EMBL/GenBank/DDBJ databases">
        <title>Genomic Encyclopedia of Archaeal and Bacterial Type Strains, Phase II (KMG-II): from individual species to whole genera.</title>
        <authorList>
            <person name="Goeker M."/>
        </authorList>
    </citation>
    <scope>NUCLEOTIDE SEQUENCE [LARGE SCALE GENOMIC DNA]</scope>
    <source>
        <strain evidence="1 2">DSM 2261</strain>
    </source>
</reference>
<comment type="caution">
    <text evidence="1">The sequence shown here is derived from an EMBL/GenBank/DDBJ whole genome shotgun (WGS) entry which is preliminary data.</text>
</comment>
<gene>
    <name evidence="1" type="ORF">ATI61_1148</name>
</gene>
<evidence type="ECO:0000313" key="1">
    <source>
        <dbReference type="EMBL" id="REG24400.1"/>
    </source>
</evidence>
<organism evidence="1 2">
    <name type="scientific">Archangium gephyra</name>
    <dbReference type="NCBI Taxonomy" id="48"/>
    <lineage>
        <taxon>Bacteria</taxon>
        <taxon>Pseudomonadati</taxon>
        <taxon>Myxococcota</taxon>
        <taxon>Myxococcia</taxon>
        <taxon>Myxococcales</taxon>
        <taxon>Cystobacterineae</taxon>
        <taxon>Archangiaceae</taxon>
        <taxon>Archangium</taxon>
    </lineage>
</organism>
<evidence type="ECO:0000313" key="2">
    <source>
        <dbReference type="Proteomes" id="UP000256345"/>
    </source>
</evidence>
<keyword evidence="2" id="KW-1185">Reference proteome</keyword>
<proteinExistence type="predicted"/>
<protein>
    <recommendedName>
        <fullName evidence="3">Lipoprotein</fullName>
    </recommendedName>
</protein>
<name>A0ABX9JQ86_9BACT</name>
<dbReference type="RefSeq" id="WP_047855906.1">
    <property type="nucleotide sequence ID" value="NZ_CP011509.1"/>
</dbReference>
<dbReference type="Proteomes" id="UP000256345">
    <property type="component" value="Unassembled WGS sequence"/>
</dbReference>
<sequence>MTRVHGTHVWLPRPDGFVETTQFPGLGDPRSGAVIAVTELPDAYPVLARGLTAEELAPQGIRLLTREPLRTGVHEGTLLHVEQEQRGVLFDKWMAVLGDARGSVMVVASCRAERAPELSSRLRTLVMAARWEPEAEQPDVPPFLLEAPSGFQPAQRIQHGVLFTESGRVPGPGSEAPYLVVTPLPIASDSLSPRELSEVSLRRMPGVDAVELESAGPVLASGMRGYELVAHGTQRDTGRALFIYQLLLAGPEGYVLVQGRASAVAQEAMLPRMRSAARSVRRTG</sequence>
<dbReference type="EMBL" id="QUMU01000014">
    <property type="protein sequence ID" value="REG24400.1"/>
    <property type="molecule type" value="Genomic_DNA"/>
</dbReference>
<evidence type="ECO:0008006" key="3">
    <source>
        <dbReference type="Google" id="ProtNLM"/>
    </source>
</evidence>